<dbReference type="RefSeq" id="WP_099036364.1">
    <property type="nucleotide sequence ID" value="NZ_BMGJ01000013.1"/>
</dbReference>
<organism evidence="13 14">
    <name type="scientific">Lacimicrobium alkaliphilum</name>
    <dbReference type="NCBI Taxonomy" id="1526571"/>
    <lineage>
        <taxon>Bacteria</taxon>
        <taxon>Pseudomonadati</taxon>
        <taxon>Pseudomonadota</taxon>
        <taxon>Gammaproteobacteria</taxon>
        <taxon>Alteromonadales</taxon>
        <taxon>Alteromonadaceae</taxon>
        <taxon>Lacimicrobium</taxon>
    </lineage>
</organism>
<dbReference type="PANTHER" id="PTHR37531">
    <property type="entry name" value="HEME EXPORTER PROTEIN D"/>
    <property type="match status" value="1"/>
</dbReference>
<evidence type="ECO:0000256" key="1">
    <source>
        <dbReference type="ARBA" id="ARBA00002442"/>
    </source>
</evidence>
<evidence type="ECO:0000256" key="2">
    <source>
        <dbReference type="ARBA" id="ARBA00004377"/>
    </source>
</evidence>
<evidence type="ECO:0000313" key="13">
    <source>
        <dbReference type="EMBL" id="GGD72674.1"/>
    </source>
</evidence>
<comment type="caution">
    <text evidence="13">The sequence shown here is derived from an EMBL/GenBank/DDBJ whole genome shotgun (WGS) entry which is preliminary data.</text>
</comment>
<dbReference type="Proteomes" id="UP000614272">
    <property type="component" value="Unassembled WGS sequence"/>
</dbReference>
<evidence type="ECO:0000256" key="7">
    <source>
        <dbReference type="ARBA" id="ARBA00022519"/>
    </source>
</evidence>
<dbReference type="PANTHER" id="PTHR37531:SF1">
    <property type="entry name" value="HEME EXPORTER PROTEIN D"/>
    <property type="match status" value="1"/>
</dbReference>
<evidence type="ECO:0000256" key="3">
    <source>
        <dbReference type="ARBA" id="ARBA00008741"/>
    </source>
</evidence>
<evidence type="ECO:0000256" key="8">
    <source>
        <dbReference type="ARBA" id="ARBA00022692"/>
    </source>
</evidence>
<dbReference type="InterPro" id="IPR007078">
    <property type="entry name" value="Haem_export_protD_CcmD"/>
</dbReference>
<dbReference type="NCBIfam" id="TIGR03141">
    <property type="entry name" value="cytochro_ccmD"/>
    <property type="match status" value="1"/>
</dbReference>
<accession>A0ABQ1RND3</accession>
<dbReference type="InterPro" id="IPR052075">
    <property type="entry name" value="Heme_exporter_D"/>
</dbReference>
<reference evidence="14" key="1">
    <citation type="journal article" date="2019" name="Int. J. Syst. Evol. Microbiol.">
        <title>The Global Catalogue of Microorganisms (GCM) 10K type strain sequencing project: providing services to taxonomists for standard genome sequencing and annotation.</title>
        <authorList>
            <consortium name="The Broad Institute Genomics Platform"/>
            <consortium name="The Broad Institute Genome Sequencing Center for Infectious Disease"/>
            <person name="Wu L."/>
            <person name="Ma J."/>
        </authorList>
    </citation>
    <scope>NUCLEOTIDE SEQUENCE [LARGE SCALE GENOMIC DNA]</scope>
    <source>
        <strain evidence="14">CGMCC 1.12923</strain>
    </source>
</reference>
<keyword evidence="10 12" id="KW-1133">Transmembrane helix</keyword>
<comment type="function">
    <text evidence="1 12">Required for the export of heme to the periplasm for the biogenesis of c-type cytochromes.</text>
</comment>
<evidence type="ECO:0000256" key="5">
    <source>
        <dbReference type="ARBA" id="ARBA00022448"/>
    </source>
</evidence>
<comment type="similarity">
    <text evidence="3 12">Belongs to the CcmD/CycX/HelD family.</text>
</comment>
<keyword evidence="5 12" id="KW-0813">Transport</keyword>
<evidence type="ECO:0000256" key="12">
    <source>
        <dbReference type="RuleBase" id="RU363101"/>
    </source>
</evidence>
<proteinExistence type="inferred from homology"/>
<evidence type="ECO:0000256" key="6">
    <source>
        <dbReference type="ARBA" id="ARBA00022475"/>
    </source>
</evidence>
<keyword evidence="9 12" id="KW-0201">Cytochrome c-type biogenesis</keyword>
<gene>
    <name evidence="13" type="primary">ccmD</name>
    <name evidence="13" type="ORF">GCM10011357_29630</name>
</gene>
<dbReference type="Pfam" id="PF04995">
    <property type="entry name" value="CcmD"/>
    <property type="match status" value="1"/>
</dbReference>
<comment type="subcellular location">
    <subcellularLocation>
        <location evidence="2 12">Cell inner membrane</location>
        <topology evidence="2 12">Single-pass membrane protein</topology>
    </subcellularLocation>
</comment>
<evidence type="ECO:0000256" key="9">
    <source>
        <dbReference type="ARBA" id="ARBA00022748"/>
    </source>
</evidence>
<evidence type="ECO:0000256" key="10">
    <source>
        <dbReference type="ARBA" id="ARBA00022989"/>
    </source>
</evidence>
<evidence type="ECO:0000256" key="11">
    <source>
        <dbReference type="ARBA" id="ARBA00023136"/>
    </source>
</evidence>
<name>A0ABQ1RND3_9ALTE</name>
<keyword evidence="11 12" id="KW-0472">Membrane</keyword>
<keyword evidence="14" id="KW-1185">Reference proteome</keyword>
<dbReference type="EMBL" id="BMGJ01000013">
    <property type="protein sequence ID" value="GGD72674.1"/>
    <property type="molecule type" value="Genomic_DNA"/>
</dbReference>
<keyword evidence="6 12" id="KW-1003">Cell membrane</keyword>
<evidence type="ECO:0000313" key="14">
    <source>
        <dbReference type="Proteomes" id="UP000614272"/>
    </source>
</evidence>
<feature type="transmembrane region" description="Helical" evidence="12">
    <location>
        <begin position="12"/>
        <end position="35"/>
    </location>
</feature>
<keyword evidence="8 12" id="KW-0812">Transmembrane</keyword>
<keyword evidence="7 12" id="KW-0997">Cell inner membrane</keyword>
<evidence type="ECO:0000256" key="4">
    <source>
        <dbReference type="ARBA" id="ARBA00016461"/>
    </source>
</evidence>
<sequence>MQFDSWSAFWAMGGYGFFVWLAFGISLLALIGLILQSRLARKHVLRALLDEQKRQARIQASRHQQQGSKL</sequence>
<protein>
    <recommendedName>
        <fullName evidence="4 12">Heme exporter protein D</fullName>
    </recommendedName>
</protein>